<dbReference type="GO" id="GO:0008270">
    <property type="term" value="F:zinc ion binding"/>
    <property type="evidence" value="ECO:0007669"/>
    <property type="project" value="InterPro"/>
</dbReference>
<dbReference type="EMBL" id="GL435231">
    <property type="protein sequence ID" value="EFN73731.1"/>
    <property type="molecule type" value="Genomic_DNA"/>
</dbReference>
<dbReference type="SUPFAM" id="SSF57756">
    <property type="entry name" value="Retrovirus zinc finger-like domains"/>
    <property type="match status" value="1"/>
</dbReference>
<evidence type="ECO:0000313" key="3">
    <source>
        <dbReference type="Proteomes" id="UP000000311"/>
    </source>
</evidence>
<dbReference type="OMA" id="CHHIITW"/>
<dbReference type="AlphaFoldDB" id="E1ZYL9"/>
<feature type="non-terminal residue" evidence="2">
    <location>
        <position position="172"/>
    </location>
</feature>
<reference evidence="2 3" key="1">
    <citation type="journal article" date="2010" name="Science">
        <title>Genomic comparison of the ants Camponotus floridanus and Harpegnathos saltator.</title>
        <authorList>
            <person name="Bonasio R."/>
            <person name="Zhang G."/>
            <person name="Ye C."/>
            <person name="Mutti N.S."/>
            <person name="Fang X."/>
            <person name="Qin N."/>
            <person name="Donahue G."/>
            <person name="Yang P."/>
            <person name="Li Q."/>
            <person name="Li C."/>
            <person name="Zhang P."/>
            <person name="Huang Z."/>
            <person name="Berger S.L."/>
            <person name="Reinberg D."/>
            <person name="Wang J."/>
            <person name="Liebig J."/>
        </authorList>
    </citation>
    <scope>NUCLEOTIDE SEQUENCE [LARGE SCALE GENOMIC DNA]</scope>
    <source>
        <strain evidence="3">C129</strain>
    </source>
</reference>
<dbReference type="InterPro" id="IPR001878">
    <property type="entry name" value="Znf_CCHC"/>
</dbReference>
<dbReference type="Pfam" id="PF00098">
    <property type="entry name" value="zf-CCHC"/>
    <property type="match status" value="1"/>
</dbReference>
<name>E1ZYL9_CAMFO</name>
<evidence type="ECO:0000313" key="2">
    <source>
        <dbReference type="EMBL" id="EFN73731.1"/>
    </source>
</evidence>
<feature type="non-terminal residue" evidence="2">
    <location>
        <position position="1"/>
    </location>
</feature>
<protein>
    <submittedName>
        <fullName evidence="2">Nucleic-acid-binding protein from transposon X-element</fullName>
    </submittedName>
</protein>
<evidence type="ECO:0000259" key="1">
    <source>
        <dbReference type="Pfam" id="PF00098"/>
    </source>
</evidence>
<gene>
    <name evidence="2" type="ORF">EAG_09478</name>
</gene>
<organism evidence="3">
    <name type="scientific">Camponotus floridanus</name>
    <name type="common">Florida carpenter ant</name>
    <dbReference type="NCBI Taxonomy" id="104421"/>
    <lineage>
        <taxon>Eukaryota</taxon>
        <taxon>Metazoa</taxon>
        <taxon>Ecdysozoa</taxon>
        <taxon>Arthropoda</taxon>
        <taxon>Hexapoda</taxon>
        <taxon>Insecta</taxon>
        <taxon>Pterygota</taxon>
        <taxon>Neoptera</taxon>
        <taxon>Endopterygota</taxon>
        <taxon>Hymenoptera</taxon>
        <taxon>Apocrita</taxon>
        <taxon>Aculeata</taxon>
        <taxon>Formicoidea</taxon>
        <taxon>Formicidae</taxon>
        <taxon>Formicinae</taxon>
        <taxon>Camponotus</taxon>
    </lineage>
</organism>
<accession>E1ZYL9</accession>
<keyword evidence="3" id="KW-1185">Reference proteome</keyword>
<feature type="domain" description="CCHC-type" evidence="1">
    <location>
        <begin position="99"/>
        <end position="113"/>
    </location>
</feature>
<dbReference type="Proteomes" id="UP000000311">
    <property type="component" value="Unassembled WGS sequence"/>
</dbReference>
<sequence length="172" mass="19864">FYTFTPKKDKVISILLKGLHHSYDSQEILNELKSLKIEDVGFHKVTPFKTKRSVSENIQLPIFLVQLEAGSKIHNLIKINRLCHHIITWDKLKNKNIIQCKRCQRLGHVASNCNLKYRCVKCKDSHVPGECKLSPNSIQDKNQLYCANCQSYGHPASYRGCPILLNLKKRHK</sequence>
<dbReference type="InterPro" id="IPR036875">
    <property type="entry name" value="Znf_CCHC_sf"/>
</dbReference>
<dbReference type="InParanoid" id="E1ZYL9"/>
<dbReference type="GO" id="GO:0003676">
    <property type="term" value="F:nucleic acid binding"/>
    <property type="evidence" value="ECO:0007669"/>
    <property type="project" value="InterPro"/>
</dbReference>
<proteinExistence type="predicted"/>